<feature type="compositionally biased region" description="Basic residues" evidence="1">
    <location>
        <begin position="738"/>
        <end position="748"/>
    </location>
</feature>
<dbReference type="OrthoDB" id="5325276at2759"/>
<feature type="compositionally biased region" description="Polar residues" evidence="1">
    <location>
        <begin position="578"/>
        <end position="588"/>
    </location>
</feature>
<evidence type="ECO:0000256" key="1">
    <source>
        <dbReference type="SAM" id="MobiDB-lite"/>
    </source>
</evidence>
<feature type="region of interest" description="Disordered" evidence="1">
    <location>
        <begin position="734"/>
        <end position="793"/>
    </location>
</feature>
<feature type="compositionally biased region" description="Low complexity" evidence="1">
    <location>
        <begin position="418"/>
        <end position="427"/>
    </location>
</feature>
<feature type="compositionally biased region" description="Low complexity" evidence="1">
    <location>
        <begin position="91"/>
        <end position="116"/>
    </location>
</feature>
<feature type="compositionally biased region" description="Basic and acidic residues" evidence="1">
    <location>
        <begin position="307"/>
        <end position="320"/>
    </location>
</feature>
<evidence type="ECO:0000313" key="3">
    <source>
        <dbReference type="Proteomes" id="UP000030651"/>
    </source>
</evidence>
<dbReference type="Proteomes" id="UP000030651">
    <property type="component" value="Unassembled WGS sequence"/>
</dbReference>
<organism evidence="2 3">
    <name type="scientific">Pestalotiopsis fici (strain W106-1 / CGMCC3.15140)</name>
    <dbReference type="NCBI Taxonomy" id="1229662"/>
    <lineage>
        <taxon>Eukaryota</taxon>
        <taxon>Fungi</taxon>
        <taxon>Dikarya</taxon>
        <taxon>Ascomycota</taxon>
        <taxon>Pezizomycotina</taxon>
        <taxon>Sordariomycetes</taxon>
        <taxon>Xylariomycetidae</taxon>
        <taxon>Amphisphaeriales</taxon>
        <taxon>Sporocadaceae</taxon>
        <taxon>Pestalotiopsis</taxon>
    </lineage>
</organism>
<gene>
    <name evidence="2" type="ORF">PFICI_04265</name>
</gene>
<feature type="region of interest" description="Disordered" evidence="1">
    <location>
        <begin position="293"/>
        <end position="320"/>
    </location>
</feature>
<feature type="region of interest" description="Disordered" evidence="1">
    <location>
        <begin position="552"/>
        <end position="588"/>
    </location>
</feature>
<proteinExistence type="predicted"/>
<feature type="compositionally biased region" description="Basic and acidic residues" evidence="1">
    <location>
        <begin position="388"/>
        <end position="398"/>
    </location>
</feature>
<dbReference type="AlphaFoldDB" id="W3X8P0"/>
<feature type="compositionally biased region" description="Basic and acidic residues" evidence="1">
    <location>
        <begin position="847"/>
        <end position="858"/>
    </location>
</feature>
<dbReference type="EMBL" id="KI912111">
    <property type="protein sequence ID" value="ETS82389.1"/>
    <property type="molecule type" value="Genomic_DNA"/>
</dbReference>
<reference evidence="3" key="1">
    <citation type="journal article" date="2015" name="BMC Genomics">
        <title>Genomic and transcriptomic analysis of the endophytic fungus Pestalotiopsis fici reveals its lifestyle and high potential for synthesis of natural products.</title>
        <authorList>
            <person name="Wang X."/>
            <person name="Zhang X."/>
            <person name="Liu L."/>
            <person name="Xiang M."/>
            <person name="Wang W."/>
            <person name="Sun X."/>
            <person name="Che Y."/>
            <person name="Guo L."/>
            <person name="Liu G."/>
            <person name="Guo L."/>
            <person name="Wang C."/>
            <person name="Yin W.B."/>
            <person name="Stadler M."/>
            <person name="Zhang X."/>
            <person name="Liu X."/>
        </authorList>
    </citation>
    <scope>NUCLEOTIDE SEQUENCE [LARGE SCALE GENOMIC DNA]</scope>
    <source>
        <strain evidence="3">W106-1 / CGMCC3.15140</strain>
    </source>
</reference>
<sequence>MGLLGFLSRKPAAPTIDVADSLRAQPYNATVASLPPIRGTVPVAGNGPNNLETLQRTRPRAKDLPNPPSSASVASSSLLDDKVDRPRTAPSQDRQTWSSSRRTSSMKTNPVPALPLVLPPLPLSSKSRPPYRVPDKPEPSPSASSFKSRAPWKLLDKTDKSLPDLPDLDKPLPPFARRRSSSVNSSQLGLANGHVDLLDAQAGINPADFRQRVQANGVRDYGEDVADRNLVESTPNLHAPGSRASFAAPSIGSRPTSFIPSVHEEPEPESEKDIKLLKRHSLGSSLRTRSMVSDVAVTRHSSNRKSVHADSRPRSRVRIDEDGGGLVASIKAEWRKSLPSYMASTGKKRDDELDTFPDSLRVKRDDAFGSIESRERSRSRPSLIQRPSTKDAQSKEKPASANGISSRDHASRINNEPSTGSGSGSTSNGPRDAERKKSTQSSAAEMDQKPSKRLSLQSLQAFTKRRDDLDDEAIRIRSRSAAAEPRTHRRRASTTGSQDFPAELHFSAFAPEKPLPKQHGAGRDRLLTVKTNTRANRSPELLSSKALMRVDSEDIPERSSSIRRWSMESTSATSLSSNPFRPQSRHTANTSIDLSPFAKDLNFSHDSLSTPAAPDSLYPVSGQPPSPPPRSARRLQQQTKKQPTNFNIYDYVSDDDDEHAPRQSRGAGEEHLLFRDDGFAMSGFGLPGLNGAIDTDAPLYVPNSPPRLSYKPSKPKTRVSDDLLLQKYKLMMAEHKQATRPRRSRHQAPARYYEDSDSSDDVDWRAASDDSDDELSFDIPMTRRSNPSFPYRPTRYTSREQVIVEEEREIPQVELPAALRSRAEDRRRKRLSGMSGMSGASGSTIRLRSDSGKGKGKEVARLRRYDVAGFDADLD</sequence>
<dbReference type="eggNOG" id="ENOG502RP82">
    <property type="taxonomic scope" value="Eukaryota"/>
</dbReference>
<dbReference type="OMA" id="PEFAQYG"/>
<feature type="region of interest" description="Disordered" evidence="1">
    <location>
        <begin position="35"/>
        <end position="183"/>
    </location>
</feature>
<feature type="compositionally biased region" description="Basic and acidic residues" evidence="1">
    <location>
        <begin position="154"/>
        <end position="170"/>
    </location>
</feature>
<feature type="region of interest" description="Disordered" evidence="1">
    <location>
        <begin position="233"/>
        <end position="252"/>
    </location>
</feature>
<feature type="compositionally biased region" description="Low complexity" evidence="1">
    <location>
        <begin position="567"/>
        <end position="577"/>
    </location>
</feature>
<dbReference type="InParanoid" id="W3X8P0"/>
<feature type="region of interest" description="Disordered" evidence="1">
    <location>
        <begin position="821"/>
        <end position="858"/>
    </location>
</feature>
<dbReference type="HOGENOM" id="CLU_019656_0_0_1"/>
<keyword evidence="3" id="KW-1185">Reference proteome</keyword>
<dbReference type="RefSeq" id="XP_007831037.1">
    <property type="nucleotide sequence ID" value="XM_007832846.1"/>
</dbReference>
<feature type="compositionally biased region" description="Low complexity" evidence="1">
    <location>
        <begin position="832"/>
        <end position="843"/>
    </location>
</feature>
<accession>W3X8P0</accession>
<name>W3X8P0_PESFW</name>
<protein>
    <submittedName>
        <fullName evidence="2">Uncharacterized protein</fullName>
    </submittedName>
</protein>
<evidence type="ECO:0000313" key="2">
    <source>
        <dbReference type="EMBL" id="ETS82389.1"/>
    </source>
</evidence>
<feature type="compositionally biased region" description="Polar residues" evidence="1">
    <location>
        <begin position="47"/>
        <end position="56"/>
    </location>
</feature>
<feature type="region of interest" description="Disordered" evidence="1">
    <location>
        <begin position="476"/>
        <end position="498"/>
    </location>
</feature>
<feature type="region of interest" description="Disordered" evidence="1">
    <location>
        <begin position="367"/>
        <end position="456"/>
    </location>
</feature>
<feature type="region of interest" description="Disordered" evidence="1">
    <location>
        <begin position="605"/>
        <end position="645"/>
    </location>
</feature>
<dbReference type="KEGG" id="pfy:PFICI_04265"/>
<dbReference type="GeneID" id="19269278"/>
<feature type="compositionally biased region" description="Basic and acidic residues" evidence="1">
    <location>
        <begin position="367"/>
        <end position="378"/>
    </location>
</feature>